<gene>
    <name evidence="9" type="ORF">I8E28_04805</name>
</gene>
<comment type="subcellular location">
    <subcellularLocation>
        <location evidence="1 8">Cell membrane</location>
        <topology evidence="1 8">Multi-pass membrane protein</topology>
    </subcellularLocation>
</comment>
<evidence type="ECO:0000256" key="7">
    <source>
        <dbReference type="ARBA" id="ARBA00023136"/>
    </source>
</evidence>
<evidence type="ECO:0000313" key="10">
    <source>
        <dbReference type="Proteomes" id="UP000617041"/>
    </source>
</evidence>
<organism evidence="9 10">
    <name type="scientific">Ramlibacter algicola</name>
    <dbReference type="NCBI Taxonomy" id="2795217"/>
    <lineage>
        <taxon>Bacteria</taxon>
        <taxon>Pseudomonadati</taxon>
        <taxon>Pseudomonadota</taxon>
        <taxon>Betaproteobacteria</taxon>
        <taxon>Burkholderiales</taxon>
        <taxon>Comamonadaceae</taxon>
        <taxon>Ramlibacter</taxon>
    </lineage>
</organism>
<keyword evidence="10" id="KW-1185">Reference proteome</keyword>
<evidence type="ECO:0000313" key="9">
    <source>
        <dbReference type="EMBL" id="MBK0391900.1"/>
    </source>
</evidence>
<dbReference type="Pfam" id="PF01925">
    <property type="entry name" value="TauE"/>
    <property type="match status" value="1"/>
</dbReference>
<keyword evidence="5 8" id="KW-0812">Transmembrane</keyword>
<keyword evidence="3" id="KW-0813">Transport</keyword>
<evidence type="ECO:0000256" key="8">
    <source>
        <dbReference type="RuleBase" id="RU363041"/>
    </source>
</evidence>
<feature type="transmembrane region" description="Helical" evidence="8">
    <location>
        <begin position="230"/>
        <end position="247"/>
    </location>
</feature>
<feature type="transmembrane region" description="Helical" evidence="8">
    <location>
        <begin position="37"/>
        <end position="58"/>
    </location>
</feature>
<evidence type="ECO:0000256" key="1">
    <source>
        <dbReference type="ARBA" id="ARBA00004651"/>
    </source>
</evidence>
<comment type="caution">
    <text evidence="9">The sequence shown here is derived from an EMBL/GenBank/DDBJ whole genome shotgun (WGS) entry which is preliminary data.</text>
</comment>
<dbReference type="PANTHER" id="PTHR30269">
    <property type="entry name" value="TRANSMEMBRANE PROTEIN YFCA"/>
    <property type="match status" value="1"/>
</dbReference>
<name>A0A934UQA2_9BURK</name>
<evidence type="ECO:0000256" key="3">
    <source>
        <dbReference type="ARBA" id="ARBA00022448"/>
    </source>
</evidence>
<reference evidence="9" key="1">
    <citation type="submission" date="2020-12" db="EMBL/GenBank/DDBJ databases">
        <title>Ramlibacter sp. nov., isolated from a freshwater alga, Cryptomonas.</title>
        <authorList>
            <person name="Kim H.M."/>
            <person name="Jeon C.O."/>
        </authorList>
    </citation>
    <scope>NUCLEOTIDE SEQUENCE</scope>
    <source>
        <strain evidence="9">CrO1</strain>
    </source>
</reference>
<evidence type="ECO:0000256" key="5">
    <source>
        <dbReference type="ARBA" id="ARBA00022692"/>
    </source>
</evidence>
<accession>A0A934UQA2</accession>
<dbReference type="GO" id="GO:0005886">
    <property type="term" value="C:plasma membrane"/>
    <property type="evidence" value="ECO:0007669"/>
    <property type="project" value="UniProtKB-SubCell"/>
</dbReference>
<feature type="transmembrane region" description="Helical" evidence="8">
    <location>
        <begin position="198"/>
        <end position="218"/>
    </location>
</feature>
<dbReference type="PANTHER" id="PTHR30269:SF32">
    <property type="entry name" value="MEMBRANE TRANSPORTER PROTEIN-RELATED"/>
    <property type="match status" value="1"/>
</dbReference>
<feature type="transmembrane region" description="Helical" evidence="8">
    <location>
        <begin position="70"/>
        <end position="90"/>
    </location>
</feature>
<dbReference type="AlphaFoldDB" id="A0A934UQA2"/>
<evidence type="ECO:0000256" key="6">
    <source>
        <dbReference type="ARBA" id="ARBA00022989"/>
    </source>
</evidence>
<comment type="similarity">
    <text evidence="2 8">Belongs to the 4-toluene sulfonate uptake permease (TSUP) (TC 2.A.102) family.</text>
</comment>
<proteinExistence type="inferred from homology"/>
<protein>
    <recommendedName>
        <fullName evidence="8">Probable membrane transporter protein</fullName>
    </recommendedName>
</protein>
<feature type="transmembrane region" description="Helical" evidence="8">
    <location>
        <begin position="171"/>
        <end position="192"/>
    </location>
</feature>
<evidence type="ECO:0000256" key="4">
    <source>
        <dbReference type="ARBA" id="ARBA00022475"/>
    </source>
</evidence>
<dbReference type="InterPro" id="IPR052017">
    <property type="entry name" value="TSUP"/>
</dbReference>
<dbReference type="Proteomes" id="UP000617041">
    <property type="component" value="Unassembled WGS sequence"/>
</dbReference>
<keyword evidence="6 8" id="KW-1133">Transmembrane helix</keyword>
<feature type="transmembrane region" description="Helical" evidence="8">
    <location>
        <begin position="96"/>
        <end position="115"/>
    </location>
</feature>
<keyword evidence="4 8" id="KW-1003">Cell membrane</keyword>
<dbReference type="InterPro" id="IPR002781">
    <property type="entry name" value="TM_pro_TauE-like"/>
</dbReference>
<dbReference type="RefSeq" id="WP_200786828.1">
    <property type="nucleotide sequence ID" value="NZ_JAEDAO010000001.1"/>
</dbReference>
<keyword evidence="7 8" id="KW-0472">Membrane</keyword>
<evidence type="ECO:0000256" key="2">
    <source>
        <dbReference type="ARBA" id="ARBA00009142"/>
    </source>
</evidence>
<sequence length="248" mass="25823">MTPTLLAIVAASFFVAGTVKGITGMGLPLVGMGLLSLAMPPVTAASLMIAPALVTNVLQCLGPHFRRLALLLGPLWIGVFIGCWFTPFPSLTDGGSVVRILLGVVLIAYSAYGLARPTFKLHLHGGPRTVAVTSVVGLTTGMMTAATGINIFPMTIFLQALGFEREEMIQALGLSFTVCTIALAVSLGWHAASGTWSTAAGWIALVAAFAGVGVGNLLRARIEPAVFRRMLFALFGLLGIAMIAKELA</sequence>
<dbReference type="EMBL" id="JAEDAO010000001">
    <property type="protein sequence ID" value="MBK0391900.1"/>
    <property type="molecule type" value="Genomic_DNA"/>
</dbReference>